<dbReference type="Proteomes" id="UP000007322">
    <property type="component" value="Chromosome 1"/>
</dbReference>
<name>G2Q063_THET4</name>
<dbReference type="OrthoDB" id="3763672at2759"/>
<dbReference type="EMBL" id="CP003002">
    <property type="protein sequence ID" value="AEO55737.1"/>
    <property type="molecule type" value="Genomic_DNA"/>
</dbReference>
<accession>G2Q063</accession>
<proteinExistence type="predicted"/>
<dbReference type="VEuPathDB" id="FungiDB:MYCTH_2142698"/>
<dbReference type="eggNOG" id="ENOG502S9ID">
    <property type="taxonomic scope" value="Eukaryota"/>
</dbReference>
<dbReference type="HOGENOM" id="CLU_584195_0_0_1"/>
<protein>
    <recommendedName>
        <fullName evidence="4">Nucleotide-diphospho-sugar transferase domain-containing protein</fullName>
    </recommendedName>
</protein>
<feature type="compositionally biased region" description="Basic and acidic residues" evidence="1">
    <location>
        <begin position="124"/>
        <end position="136"/>
    </location>
</feature>
<evidence type="ECO:0000313" key="3">
    <source>
        <dbReference type="Proteomes" id="UP000007322"/>
    </source>
</evidence>
<dbReference type="KEGG" id="mtm:MYCTH_2142698"/>
<reference evidence="2 3" key="1">
    <citation type="journal article" date="2011" name="Nat. Biotechnol.">
        <title>Comparative genomic analysis of the thermophilic biomass-degrading fungi Myceliophthora thermophila and Thielavia terrestris.</title>
        <authorList>
            <person name="Berka R.M."/>
            <person name="Grigoriev I.V."/>
            <person name="Otillar R."/>
            <person name="Salamov A."/>
            <person name="Grimwood J."/>
            <person name="Reid I."/>
            <person name="Ishmael N."/>
            <person name="John T."/>
            <person name="Darmond C."/>
            <person name="Moisan M.-C."/>
            <person name="Henrissat B."/>
            <person name="Coutinho P.M."/>
            <person name="Lombard V."/>
            <person name="Natvig D.O."/>
            <person name="Lindquist E."/>
            <person name="Schmutz J."/>
            <person name="Lucas S."/>
            <person name="Harris P."/>
            <person name="Powlowski J."/>
            <person name="Bellemare A."/>
            <person name="Taylor D."/>
            <person name="Butler G."/>
            <person name="de Vries R.P."/>
            <person name="Allijn I.E."/>
            <person name="van den Brink J."/>
            <person name="Ushinsky S."/>
            <person name="Storms R."/>
            <person name="Powell A.J."/>
            <person name="Paulsen I.T."/>
            <person name="Elbourne L.D.H."/>
            <person name="Baker S.E."/>
            <person name="Magnuson J."/>
            <person name="LaBoissiere S."/>
            <person name="Clutterbuck A.J."/>
            <person name="Martinez D."/>
            <person name="Wogulis M."/>
            <person name="de Leon A.L."/>
            <person name="Rey M.W."/>
            <person name="Tsang A."/>
        </authorList>
    </citation>
    <scope>NUCLEOTIDE SEQUENCE [LARGE SCALE GENOMIC DNA]</scope>
    <source>
        <strain evidence="3">ATCC 42464 / BCRC 31852 / DSM 1799</strain>
    </source>
</reference>
<dbReference type="RefSeq" id="XP_003660982.1">
    <property type="nucleotide sequence ID" value="XM_003660934.1"/>
</dbReference>
<dbReference type="GeneID" id="11505807"/>
<keyword evidence="3" id="KW-1185">Reference proteome</keyword>
<evidence type="ECO:0008006" key="4">
    <source>
        <dbReference type="Google" id="ProtNLM"/>
    </source>
</evidence>
<dbReference type="AlphaFoldDB" id="G2Q063"/>
<evidence type="ECO:0000313" key="2">
    <source>
        <dbReference type="EMBL" id="AEO55737.1"/>
    </source>
</evidence>
<evidence type="ECO:0000256" key="1">
    <source>
        <dbReference type="SAM" id="MobiDB-lite"/>
    </source>
</evidence>
<organism evidence="2 3">
    <name type="scientific">Thermothelomyces thermophilus (strain ATCC 42464 / BCRC 31852 / DSM 1799)</name>
    <name type="common">Sporotrichum thermophile</name>
    <dbReference type="NCBI Taxonomy" id="573729"/>
    <lineage>
        <taxon>Eukaryota</taxon>
        <taxon>Fungi</taxon>
        <taxon>Dikarya</taxon>
        <taxon>Ascomycota</taxon>
        <taxon>Pezizomycotina</taxon>
        <taxon>Sordariomycetes</taxon>
        <taxon>Sordariomycetidae</taxon>
        <taxon>Sordariales</taxon>
        <taxon>Chaetomiaceae</taxon>
        <taxon>Thermothelomyces</taxon>
    </lineage>
</organism>
<feature type="region of interest" description="Disordered" evidence="1">
    <location>
        <begin position="111"/>
        <end position="139"/>
    </location>
</feature>
<dbReference type="InParanoid" id="G2Q063"/>
<sequence length="468" mass="52069">MAVSRSMPCREEGVPIFQDHILVVYASLAHFLQQPYHQIAADDMENLRATPSLRQPYHFPPSRLARFIRRGRGPDRSGPGTFTGNASDSDGAFLAATCLYRVSITKPTLPYTHSLTQPPLPPNRDPRRKAGFDKPAADPFYQRYGKGPPALDDLPDAIRAIWAPLVLPITAPVFTTIDEETKHLPLPGELLHAKPLGKRICILDLDNLRLQRGWEHLLQPVTLVGEPSKLGRRSSARPSNADRAPHWAKVVFTHEMLKQYDIVVTVDSDTMFANPPVAMADDPVGYPNHDVRRRVNVHSGFIMAQAGELTQRLFKDRAECPSETRYPGCAVWKDRPFHEQSAFTSHVRYDLLDGYSIDSHPQLVRTIPRNEANGLSGGVRNLTLPEFDHNVMAATSLLAQAAFKQPGTVEDYEHGVGWSADPQWTASAGGLISPVPTAPPVILETKQVKPKKKIRCLVAFLGYLHEPR</sequence>
<gene>
    <name evidence="2" type="ORF">MYCTH_2142698</name>
</gene>